<evidence type="ECO:0000313" key="2">
    <source>
        <dbReference type="Proteomes" id="UP000789570"/>
    </source>
</evidence>
<gene>
    <name evidence="1" type="ORF">FCALED_LOCUS2208</name>
</gene>
<protein>
    <submittedName>
        <fullName evidence="1">12581_t:CDS:1</fullName>
    </submittedName>
</protein>
<organism evidence="1 2">
    <name type="scientific">Funneliformis caledonium</name>
    <dbReference type="NCBI Taxonomy" id="1117310"/>
    <lineage>
        <taxon>Eukaryota</taxon>
        <taxon>Fungi</taxon>
        <taxon>Fungi incertae sedis</taxon>
        <taxon>Mucoromycota</taxon>
        <taxon>Glomeromycotina</taxon>
        <taxon>Glomeromycetes</taxon>
        <taxon>Glomerales</taxon>
        <taxon>Glomeraceae</taxon>
        <taxon>Funneliformis</taxon>
    </lineage>
</organism>
<reference evidence="1" key="1">
    <citation type="submission" date="2021-06" db="EMBL/GenBank/DDBJ databases">
        <authorList>
            <person name="Kallberg Y."/>
            <person name="Tangrot J."/>
            <person name="Rosling A."/>
        </authorList>
    </citation>
    <scope>NUCLEOTIDE SEQUENCE</scope>
    <source>
        <strain evidence="1">UK204</strain>
    </source>
</reference>
<name>A0A9N8W4K4_9GLOM</name>
<dbReference type="Proteomes" id="UP000789570">
    <property type="component" value="Unassembled WGS sequence"/>
</dbReference>
<accession>A0A9N8W4K4</accession>
<evidence type="ECO:0000313" key="1">
    <source>
        <dbReference type="EMBL" id="CAG8470719.1"/>
    </source>
</evidence>
<dbReference type="EMBL" id="CAJVPQ010000324">
    <property type="protein sequence ID" value="CAG8470719.1"/>
    <property type="molecule type" value="Genomic_DNA"/>
</dbReference>
<proteinExistence type="predicted"/>
<comment type="caution">
    <text evidence="1">The sequence shown here is derived from an EMBL/GenBank/DDBJ whole genome shotgun (WGS) entry which is preliminary data.</text>
</comment>
<sequence length="54" mass="6152">MYLDCGVMAILDIGLPLCIEQDHTSLELEFLFSGSSITLTFEKHYKVMRTVENV</sequence>
<dbReference type="AlphaFoldDB" id="A0A9N8W4K4"/>
<keyword evidence="2" id="KW-1185">Reference proteome</keyword>